<name>A0A0A2V0X7_PARBA</name>
<dbReference type="VEuPathDB" id="FungiDB:PAAG_11821"/>
<dbReference type="OrthoDB" id="4267316at2759"/>
<dbReference type="HOGENOM" id="CLU_1971204_0_0_1"/>
<keyword evidence="3" id="KW-1185">Reference proteome</keyword>
<gene>
    <name evidence="2" type="ORF">PAAG_11821</name>
</gene>
<feature type="region of interest" description="Disordered" evidence="1">
    <location>
        <begin position="44"/>
        <end position="69"/>
    </location>
</feature>
<accession>A0A0A2V0X7</accession>
<organism evidence="2 3">
    <name type="scientific">Paracoccidioides lutzii (strain ATCC MYA-826 / Pb01)</name>
    <name type="common">Paracoccidioides brasiliensis</name>
    <dbReference type="NCBI Taxonomy" id="502779"/>
    <lineage>
        <taxon>Eukaryota</taxon>
        <taxon>Fungi</taxon>
        <taxon>Dikarya</taxon>
        <taxon>Ascomycota</taxon>
        <taxon>Pezizomycotina</taxon>
        <taxon>Eurotiomycetes</taxon>
        <taxon>Eurotiomycetidae</taxon>
        <taxon>Onygenales</taxon>
        <taxon>Ajellomycetaceae</taxon>
        <taxon>Paracoccidioides</taxon>
    </lineage>
</organism>
<dbReference type="Proteomes" id="UP000002059">
    <property type="component" value="Partially assembled WGS sequence"/>
</dbReference>
<dbReference type="KEGG" id="pbl:PAAG_11821"/>
<proteinExistence type="predicted"/>
<sequence length="127" mass="13968">MQQLCPAKFSQRDRHVIMKAVIDAETSLYTCNVRHGDNTSAEHTLTEHGQSSEDNNHRFRESSTREDTISRGRATISPWSFDFHLCSAGTRLGVFGMSLMPGSIGTGNLGLRIAVAGYLMGQSGDMF</sequence>
<protein>
    <submittedName>
        <fullName evidence="2">Uncharacterized protein</fullName>
    </submittedName>
</protein>
<evidence type="ECO:0000313" key="2">
    <source>
        <dbReference type="EMBL" id="KGQ01471.1"/>
    </source>
</evidence>
<evidence type="ECO:0000256" key="1">
    <source>
        <dbReference type="SAM" id="MobiDB-lite"/>
    </source>
</evidence>
<evidence type="ECO:0000313" key="3">
    <source>
        <dbReference type="Proteomes" id="UP000002059"/>
    </source>
</evidence>
<dbReference type="GeneID" id="26970689"/>
<reference evidence="2 3" key="1">
    <citation type="journal article" date="2011" name="PLoS Genet.">
        <title>Comparative genomic analysis of human fungal pathogens causing paracoccidioidomycosis.</title>
        <authorList>
            <person name="Desjardins C.A."/>
            <person name="Champion M.D."/>
            <person name="Holder J.W."/>
            <person name="Muszewska A."/>
            <person name="Goldberg J."/>
            <person name="Bailao A.M."/>
            <person name="Brigido M.M."/>
            <person name="Ferreira M.E."/>
            <person name="Garcia A.M."/>
            <person name="Grynberg M."/>
            <person name="Gujja S."/>
            <person name="Heiman D.I."/>
            <person name="Henn M.R."/>
            <person name="Kodira C.D."/>
            <person name="Leon-Narvaez H."/>
            <person name="Longo L.V."/>
            <person name="Ma L.J."/>
            <person name="Malavazi I."/>
            <person name="Matsuo A.L."/>
            <person name="Morais F.V."/>
            <person name="Pereira M."/>
            <person name="Rodriguez-Brito S."/>
            <person name="Sakthikumar S."/>
            <person name="Salem-Izacc S.M."/>
            <person name="Sykes S.M."/>
            <person name="Teixeira M.M."/>
            <person name="Vallejo M.C."/>
            <person name="Walter M.E."/>
            <person name="Yandava C."/>
            <person name="Young S."/>
            <person name="Zeng Q."/>
            <person name="Zucker J."/>
            <person name="Felipe M.S."/>
            <person name="Goldman G.H."/>
            <person name="Haas B.J."/>
            <person name="McEwen J.G."/>
            <person name="Nino-Vega G."/>
            <person name="Puccia R."/>
            <person name="San-Blas G."/>
            <person name="Soares C.M."/>
            <person name="Birren B.W."/>
            <person name="Cuomo C.A."/>
        </authorList>
    </citation>
    <scope>NUCLEOTIDE SEQUENCE [LARGE SCALE GENOMIC DNA]</scope>
    <source>
        <strain evidence="3">ATCC MYA-826 / Pb01</strain>
    </source>
</reference>
<dbReference type="EMBL" id="KN294001">
    <property type="protein sequence ID" value="KGQ01471.1"/>
    <property type="molecule type" value="Genomic_DNA"/>
</dbReference>
<dbReference type="AlphaFoldDB" id="A0A0A2V0X7"/>
<dbReference type="RefSeq" id="XP_015702992.1">
    <property type="nucleotide sequence ID" value="XM_015847400.1"/>
</dbReference>